<dbReference type="SUPFAM" id="SSF46565">
    <property type="entry name" value="Chaperone J-domain"/>
    <property type="match status" value="1"/>
</dbReference>
<keyword evidence="3" id="KW-0143">Chaperone</keyword>
<dbReference type="Proteomes" id="UP000050509">
    <property type="component" value="Unassembled WGS sequence"/>
</dbReference>
<dbReference type="PROSITE" id="PS00636">
    <property type="entry name" value="DNAJ_1"/>
    <property type="match status" value="1"/>
</dbReference>
<evidence type="ECO:0000313" key="6">
    <source>
        <dbReference type="Proteomes" id="UP000050509"/>
    </source>
</evidence>
<gene>
    <name evidence="5" type="ORF">SE17_23790</name>
</gene>
<dbReference type="InterPro" id="IPR018253">
    <property type="entry name" value="DnaJ_domain_CS"/>
</dbReference>
<keyword evidence="6" id="KW-1185">Reference proteome</keyword>
<dbReference type="PRINTS" id="PR00625">
    <property type="entry name" value="JDOMAIN"/>
</dbReference>
<keyword evidence="2" id="KW-0238">DNA-binding</keyword>
<dbReference type="AlphaFoldDB" id="A0A0P9F378"/>
<proteinExistence type="predicted"/>
<feature type="domain" description="J" evidence="4">
    <location>
        <begin position="5"/>
        <end position="70"/>
    </location>
</feature>
<feature type="non-terminal residue" evidence="5">
    <location>
        <position position="234"/>
    </location>
</feature>
<sequence>MDYRDYYNVLGVERSASEAEIKKAYRKLARQYHPDINPGNATAEAKFKEINEAYEVLSDKDKREKYDRFGRDWQRYQSAGAGAGGWGDMNGGGQSGPFAGGDFSDFFETLFGGGSVGGRSAGGAGFRMDGQSVEHEVDITLEEAFSGTQRTLQFSNPNGSPRTINVKVPAGVDTGARVRVTGEGGPGVGGGKRGDLLLIVNVLPNDRYTRRGDDLETSVPAGTFRLMVLPPRIG</sequence>
<dbReference type="CDD" id="cd06257">
    <property type="entry name" value="DnaJ"/>
    <property type="match status" value="1"/>
</dbReference>
<dbReference type="Gene3D" id="1.10.287.110">
    <property type="entry name" value="DnaJ domain"/>
    <property type="match status" value="1"/>
</dbReference>
<dbReference type="SUPFAM" id="SSF49493">
    <property type="entry name" value="HSP40/DnaJ peptide-binding domain"/>
    <property type="match status" value="1"/>
</dbReference>
<dbReference type="FunFam" id="2.60.260.20:FF:000008">
    <property type="entry name" value="Curved DNA-binding protein"/>
    <property type="match status" value="1"/>
</dbReference>
<dbReference type="FunFam" id="1.10.287.110:FF:000034">
    <property type="entry name" value="Chaperone protein DnaJ"/>
    <property type="match status" value="1"/>
</dbReference>
<dbReference type="InterPro" id="IPR002939">
    <property type="entry name" value="DnaJ_C"/>
</dbReference>
<dbReference type="SMART" id="SM00271">
    <property type="entry name" value="DnaJ"/>
    <property type="match status" value="1"/>
</dbReference>
<dbReference type="GO" id="GO:0005737">
    <property type="term" value="C:cytoplasm"/>
    <property type="evidence" value="ECO:0007669"/>
    <property type="project" value="TreeGrafter"/>
</dbReference>
<dbReference type="InterPro" id="IPR008971">
    <property type="entry name" value="HSP40/DnaJ_pept-bd"/>
</dbReference>
<organism evidence="5 6">
    <name type="scientific">Kouleothrix aurantiaca</name>
    <dbReference type="NCBI Taxonomy" id="186479"/>
    <lineage>
        <taxon>Bacteria</taxon>
        <taxon>Bacillati</taxon>
        <taxon>Chloroflexota</taxon>
        <taxon>Chloroflexia</taxon>
        <taxon>Chloroflexales</taxon>
        <taxon>Roseiflexineae</taxon>
        <taxon>Roseiflexaceae</taxon>
        <taxon>Kouleothrix</taxon>
    </lineage>
</organism>
<dbReference type="GO" id="GO:0051082">
    <property type="term" value="F:unfolded protein binding"/>
    <property type="evidence" value="ECO:0007669"/>
    <property type="project" value="InterPro"/>
</dbReference>
<evidence type="ECO:0000313" key="5">
    <source>
        <dbReference type="EMBL" id="KPV50985.1"/>
    </source>
</evidence>
<keyword evidence="1" id="KW-0963">Cytoplasm</keyword>
<dbReference type="PANTHER" id="PTHR43096">
    <property type="entry name" value="DNAJ HOMOLOG 1, MITOCHONDRIAL-RELATED"/>
    <property type="match status" value="1"/>
</dbReference>
<evidence type="ECO:0000256" key="2">
    <source>
        <dbReference type="ARBA" id="ARBA00023125"/>
    </source>
</evidence>
<accession>A0A0P9F378</accession>
<evidence type="ECO:0000256" key="3">
    <source>
        <dbReference type="ARBA" id="ARBA00023186"/>
    </source>
</evidence>
<reference evidence="5 6" key="1">
    <citation type="submission" date="2015-09" db="EMBL/GenBank/DDBJ databases">
        <title>Draft genome sequence of Kouleothrix aurantiaca JCM 19913.</title>
        <authorList>
            <person name="Hemp J."/>
        </authorList>
    </citation>
    <scope>NUCLEOTIDE SEQUENCE [LARGE SCALE GENOMIC DNA]</scope>
    <source>
        <strain evidence="5 6">COM-B</strain>
    </source>
</reference>
<dbReference type="Gene3D" id="2.60.260.20">
    <property type="entry name" value="Urease metallochaperone UreE, N-terminal domain"/>
    <property type="match status" value="1"/>
</dbReference>
<dbReference type="PROSITE" id="PS50076">
    <property type="entry name" value="DNAJ_2"/>
    <property type="match status" value="1"/>
</dbReference>
<comment type="caution">
    <text evidence="5">The sequence shown here is derived from an EMBL/GenBank/DDBJ whole genome shotgun (WGS) entry which is preliminary data.</text>
</comment>
<dbReference type="Pfam" id="PF00226">
    <property type="entry name" value="DnaJ"/>
    <property type="match status" value="1"/>
</dbReference>
<dbReference type="InterPro" id="IPR036869">
    <property type="entry name" value="J_dom_sf"/>
</dbReference>
<dbReference type="PANTHER" id="PTHR43096:SF48">
    <property type="entry name" value="CHAPERONE PROTEIN DNAJ"/>
    <property type="match status" value="1"/>
</dbReference>
<name>A0A0P9F378_9CHLR</name>
<dbReference type="GO" id="GO:0003677">
    <property type="term" value="F:DNA binding"/>
    <property type="evidence" value="ECO:0007669"/>
    <property type="project" value="UniProtKB-KW"/>
</dbReference>
<protein>
    <submittedName>
        <fullName evidence="5">Molecular chaperone DnaJ</fullName>
    </submittedName>
</protein>
<dbReference type="Pfam" id="PF01556">
    <property type="entry name" value="DnaJ_C"/>
    <property type="match status" value="1"/>
</dbReference>
<evidence type="ECO:0000256" key="1">
    <source>
        <dbReference type="ARBA" id="ARBA00022490"/>
    </source>
</evidence>
<dbReference type="EMBL" id="LJCR01001126">
    <property type="protein sequence ID" value="KPV50985.1"/>
    <property type="molecule type" value="Genomic_DNA"/>
</dbReference>
<dbReference type="GO" id="GO:0042026">
    <property type="term" value="P:protein refolding"/>
    <property type="evidence" value="ECO:0007669"/>
    <property type="project" value="TreeGrafter"/>
</dbReference>
<dbReference type="InterPro" id="IPR001623">
    <property type="entry name" value="DnaJ_domain"/>
</dbReference>
<evidence type="ECO:0000259" key="4">
    <source>
        <dbReference type="PROSITE" id="PS50076"/>
    </source>
</evidence>